<dbReference type="AlphaFoldDB" id="A0A4Q1S8Q6"/>
<keyword evidence="4" id="KW-0732">Signal</keyword>
<evidence type="ECO:0000256" key="3">
    <source>
        <dbReference type="PROSITE-ProRule" id="PRU00339"/>
    </source>
</evidence>
<feature type="domain" description="Protein kinase G tetratricopeptide repeat containing" evidence="5">
    <location>
        <begin position="255"/>
        <end position="380"/>
    </location>
</feature>
<proteinExistence type="predicted"/>
<gene>
    <name evidence="6" type="ORF">ESZ00_18620</name>
</gene>
<evidence type="ECO:0000256" key="1">
    <source>
        <dbReference type="ARBA" id="ARBA00022737"/>
    </source>
</evidence>
<feature type="repeat" description="TPR" evidence="3">
    <location>
        <begin position="356"/>
        <end position="389"/>
    </location>
</feature>
<dbReference type="Gene3D" id="1.25.40.10">
    <property type="entry name" value="Tetratricopeptide repeat domain"/>
    <property type="match status" value="3"/>
</dbReference>
<dbReference type="PANTHER" id="PTHR44186">
    <property type="match status" value="1"/>
</dbReference>
<reference evidence="6 7" key="1">
    <citation type="journal article" date="2016" name="Int. J. Syst. Evol. Microbiol.">
        <title>Acidipila dinghuensis sp. nov., an acidobacterium isolated from forest soil.</title>
        <authorList>
            <person name="Jiang Y.W."/>
            <person name="Wang J."/>
            <person name="Chen M.H."/>
            <person name="Lv Y.Y."/>
            <person name="Qiu L.H."/>
        </authorList>
    </citation>
    <scope>NUCLEOTIDE SEQUENCE [LARGE SCALE GENOMIC DNA]</scope>
    <source>
        <strain evidence="6 7">DHOF10</strain>
    </source>
</reference>
<dbReference type="InterPro" id="IPR031636">
    <property type="entry name" value="PknG_TPR"/>
</dbReference>
<evidence type="ECO:0000256" key="4">
    <source>
        <dbReference type="SAM" id="SignalP"/>
    </source>
</evidence>
<dbReference type="Pfam" id="PF16918">
    <property type="entry name" value="PknG_TPR"/>
    <property type="match status" value="1"/>
</dbReference>
<dbReference type="SUPFAM" id="SSF48452">
    <property type="entry name" value="TPR-like"/>
    <property type="match status" value="1"/>
</dbReference>
<name>A0A4Q1S8Q6_9BACT</name>
<evidence type="ECO:0000259" key="5">
    <source>
        <dbReference type="Pfam" id="PF16918"/>
    </source>
</evidence>
<dbReference type="SMART" id="SM00028">
    <property type="entry name" value="TPR"/>
    <property type="match status" value="4"/>
</dbReference>
<dbReference type="InterPro" id="IPR019734">
    <property type="entry name" value="TPR_rpt"/>
</dbReference>
<evidence type="ECO:0000256" key="2">
    <source>
        <dbReference type="ARBA" id="ARBA00022803"/>
    </source>
</evidence>
<evidence type="ECO:0000313" key="6">
    <source>
        <dbReference type="EMBL" id="RXS93364.1"/>
    </source>
</evidence>
<dbReference type="EMBL" id="SDMK01000005">
    <property type="protein sequence ID" value="RXS93364.1"/>
    <property type="molecule type" value="Genomic_DNA"/>
</dbReference>
<feature type="repeat" description="TPR" evidence="3">
    <location>
        <begin position="254"/>
        <end position="287"/>
    </location>
</feature>
<dbReference type="InterPro" id="IPR011990">
    <property type="entry name" value="TPR-like_helical_dom_sf"/>
</dbReference>
<accession>A0A4Q1S8Q6</accession>
<evidence type="ECO:0000313" key="7">
    <source>
        <dbReference type="Proteomes" id="UP000290253"/>
    </source>
</evidence>
<dbReference type="OrthoDB" id="105579at2"/>
<feature type="chain" id="PRO_5020751285" evidence="4">
    <location>
        <begin position="36"/>
        <end position="437"/>
    </location>
</feature>
<dbReference type="PANTHER" id="PTHR44186:SF1">
    <property type="entry name" value="BARDET-BIEDL SYNDROME 4 PROTEIN"/>
    <property type="match status" value="1"/>
</dbReference>
<protein>
    <submittedName>
        <fullName evidence="6">Tetratricopeptide repeat protein</fullName>
    </submittedName>
</protein>
<dbReference type="Proteomes" id="UP000290253">
    <property type="component" value="Unassembled WGS sequence"/>
</dbReference>
<sequence>MLFSSFSSMFSSFSSAAGLRVFLLFLLVPASFAVAATPAATAQQSTTASREHAEDELHRRLQAAEAARLSGNPVSIAYANQQLVQVALRMMAKLKQGTAASGEIDAGKRQAEELRRILGQSFSDLATAEAIQQNYAAALGHYQDAEKWDADVPDLDRNLGQSAFRVKNYPEAVRALALAVKADPEKPALRAMLGMSYFAMEKYGDAATAFYPLGMAGMEDGEVGYAWAVSLARVGDPDHASEVLEHYQQLALPDAMKLSVAQLWIEIGNYEKAVDELHAALAVNPSLQRAHYYAGLADIHWQHLAEARKEFEAELMLTPGDTDTTYELGYVDVQESTNEDAQQRFEAVLAVRPDYGNAQYELGKLLMSEGEMKEALPHLEAAAKLMPGMDYVHYQLQSAYRRNGRIADADRELAIYREIKAKERQRIAQGLQQKQKP</sequence>
<keyword evidence="7" id="KW-1185">Reference proteome</keyword>
<dbReference type="PROSITE" id="PS50005">
    <property type="entry name" value="TPR"/>
    <property type="match status" value="3"/>
</dbReference>
<organism evidence="6 7">
    <name type="scientific">Silvibacterium dinghuense</name>
    <dbReference type="NCBI Taxonomy" id="1560006"/>
    <lineage>
        <taxon>Bacteria</taxon>
        <taxon>Pseudomonadati</taxon>
        <taxon>Acidobacteriota</taxon>
        <taxon>Terriglobia</taxon>
        <taxon>Terriglobales</taxon>
        <taxon>Acidobacteriaceae</taxon>
        <taxon>Silvibacterium</taxon>
    </lineage>
</organism>
<keyword evidence="1" id="KW-0677">Repeat</keyword>
<feature type="signal peptide" evidence="4">
    <location>
        <begin position="1"/>
        <end position="35"/>
    </location>
</feature>
<keyword evidence="2 3" id="KW-0802">TPR repeat</keyword>
<dbReference type="Pfam" id="PF13432">
    <property type="entry name" value="TPR_16"/>
    <property type="match status" value="1"/>
</dbReference>
<feature type="repeat" description="TPR" evidence="3">
    <location>
        <begin position="153"/>
        <end position="186"/>
    </location>
</feature>
<comment type="caution">
    <text evidence="6">The sequence shown here is derived from an EMBL/GenBank/DDBJ whole genome shotgun (WGS) entry which is preliminary data.</text>
</comment>